<dbReference type="EMBL" id="CP014229">
    <property type="protein sequence ID" value="AMD89304.1"/>
    <property type="molecule type" value="Genomic_DNA"/>
</dbReference>
<dbReference type="Proteomes" id="UP000069241">
    <property type="component" value="Chromosome"/>
</dbReference>
<dbReference type="SUPFAM" id="SSF90257">
    <property type="entry name" value="Myosin rod fragments"/>
    <property type="match status" value="1"/>
</dbReference>
<protein>
    <recommendedName>
        <fullName evidence="4">DNA-binding protein</fullName>
    </recommendedName>
</protein>
<proteinExistence type="predicted"/>
<reference evidence="3" key="1">
    <citation type="submission" date="2016-02" db="EMBL/GenBank/DDBJ databases">
        <authorList>
            <person name="Holder M.E."/>
            <person name="Ajami N.J."/>
            <person name="Petrosino J.F."/>
        </authorList>
    </citation>
    <scope>NUCLEOTIDE SEQUENCE [LARGE SCALE GENOMIC DNA]</scope>
    <source>
        <strain evidence="3">CCUG 45958</strain>
    </source>
</reference>
<dbReference type="KEGG" id="dfi:AXF13_03810"/>
<evidence type="ECO:0008006" key="4">
    <source>
        <dbReference type="Google" id="ProtNLM"/>
    </source>
</evidence>
<evidence type="ECO:0000313" key="2">
    <source>
        <dbReference type="EMBL" id="AMD89304.1"/>
    </source>
</evidence>
<organism evidence="2 3">
    <name type="scientific">Desulfovibrio fairfieldensis</name>
    <dbReference type="NCBI Taxonomy" id="44742"/>
    <lineage>
        <taxon>Bacteria</taxon>
        <taxon>Pseudomonadati</taxon>
        <taxon>Thermodesulfobacteriota</taxon>
        <taxon>Desulfovibrionia</taxon>
        <taxon>Desulfovibrionales</taxon>
        <taxon>Desulfovibrionaceae</taxon>
        <taxon>Desulfovibrio</taxon>
    </lineage>
</organism>
<sequence>MIGDICARFEVCPEWLLFGTGPMRPGAAASPGEGPHDAPLSQEAEARCAALESQLREVNKERRELSEENRRLHREKAALLERNAELRESLARLESARLVSGRISPGADAG</sequence>
<evidence type="ECO:0000256" key="1">
    <source>
        <dbReference type="SAM" id="MobiDB-lite"/>
    </source>
</evidence>
<feature type="region of interest" description="Disordered" evidence="1">
    <location>
        <begin position="22"/>
        <end position="43"/>
    </location>
</feature>
<accession>A0A0X8JI92</accession>
<dbReference type="AlphaFoldDB" id="A0A0X8JI92"/>
<evidence type="ECO:0000313" key="3">
    <source>
        <dbReference type="Proteomes" id="UP000069241"/>
    </source>
</evidence>
<gene>
    <name evidence="2" type="ORF">AXF13_03810</name>
</gene>
<name>A0A0X8JI92_9BACT</name>
<keyword evidence="3" id="KW-1185">Reference proteome</keyword>